<evidence type="ECO:0000256" key="2">
    <source>
        <dbReference type="SAM" id="Phobius"/>
    </source>
</evidence>
<reference evidence="4" key="1">
    <citation type="submission" date="2017-09" db="EMBL/GenBank/DDBJ databases">
        <authorList>
            <person name="Varghese N."/>
            <person name="Submissions S."/>
        </authorList>
    </citation>
    <scope>NUCLEOTIDE SEQUENCE [LARGE SCALE GENOMIC DNA]</scope>
    <source>
        <strain evidence="4">DSM 44270</strain>
    </source>
</reference>
<name>A0A286GFV0_9ACTN</name>
<feature type="region of interest" description="Disordered" evidence="1">
    <location>
        <begin position="118"/>
        <end position="142"/>
    </location>
</feature>
<proteinExistence type="predicted"/>
<dbReference type="AlphaFoldDB" id="A0A286GFV0"/>
<evidence type="ECO:0000313" key="4">
    <source>
        <dbReference type="Proteomes" id="UP000219482"/>
    </source>
</evidence>
<protein>
    <submittedName>
        <fullName evidence="3">Uncharacterized protein</fullName>
    </submittedName>
</protein>
<accession>A0A286GFV0</accession>
<keyword evidence="4" id="KW-1185">Reference proteome</keyword>
<dbReference type="EMBL" id="OCNK01000001">
    <property type="protein sequence ID" value="SOD94378.1"/>
    <property type="molecule type" value="Genomic_DNA"/>
</dbReference>
<keyword evidence="2" id="KW-0812">Transmembrane</keyword>
<keyword evidence="2" id="KW-0472">Membrane</keyword>
<organism evidence="3 4">
    <name type="scientific">Blastococcus haudaquaticus</name>
    <dbReference type="NCBI Taxonomy" id="1938745"/>
    <lineage>
        <taxon>Bacteria</taxon>
        <taxon>Bacillati</taxon>
        <taxon>Actinomycetota</taxon>
        <taxon>Actinomycetes</taxon>
        <taxon>Geodermatophilales</taxon>
        <taxon>Geodermatophilaceae</taxon>
        <taxon>Blastococcus</taxon>
    </lineage>
</organism>
<sequence>MGDEAGWARLAGDRPGRTSPAPLVLVWLAWVLVPPLLVFGGAIGSAPFFGEEPTAAERAQTTTLYLVAVALALGLPLLGLALTWRTRRVAAACFGAALIVAAVPAGLLLAQEYRGAGGGPAPDSGPPVCQEHSGGDNRCPGG</sequence>
<feature type="transmembrane region" description="Helical" evidence="2">
    <location>
        <begin position="63"/>
        <end position="82"/>
    </location>
</feature>
<gene>
    <name evidence="3" type="ORF">SAMN06272739_0739</name>
</gene>
<evidence type="ECO:0000313" key="3">
    <source>
        <dbReference type="EMBL" id="SOD94378.1"/>
    </source>
</evidence>
<dbReference type="OrthoDB" id="3405785at2"/>
<keyword evidence="2" id="KW-1133">Transmembrane helix</keyword>
<feature type="transmembrane region" description="Helical" evidence="2">
    <location>
        <begin position="21"/>
        <end position="43"/>
    </location>
</feature>
<dbReference type="Proteomes" id="UP000219482">
    <property type="component" value="Unassembled WGS sequence"/>
</dbReference>
<dbReference type="RefSeq" id="WP_097182532.1">
    <property type="nucleotide sequence ID" value="NZ_OCNK01000001.1"/>
</dbReference>
<evidence type="ECO:0000256" key="1">
    <source>
        <dbReference type="SAM" id="MobiDB-lite"/>
    </source>
</evidence>
<feature type="transmembrane region" description="Helical" evidence="2">
    <location>
        <begin position="89"/>
        <end position="110"/>
    </location>
</feature>